<proteinExistence type="predicted"/>
<protein>
    <submittedName>
        <fullName evidence="1">Type II toxin-antitoxin system HicB family antitoxin</fullName>
    </submittedName>
</protein>
<reference evidence="1 2" key="1">
    <citation type="submission" date="2020-05" db="EMBL/GenBank/DDBJ databases">
        <title>Genome Sequencing of Type Strains.</title>
        <authorList>
            <person name="Lemaire J.F."/>
            <person name="Inderbitzin P."/>
            <person name="Gregorio O.A."/>
            <person name="Collins S.B."/>
            <person name="Wespe N."/>
            <person name="Knight-Connoni V."/>
        </authorList>
    </citation>
    <scope>NUCLEOTIDE SEQUENCE [LARGE SCALE GENOMIC DNA]</scope>
    <source>
        <strain evidence="1 2">LMG 21957</strain>
    </source>
</reference>
<organism evidence="1 2">
    <name type="scientific">Paenibacillus xylanilyticus</name>
    <dbReference type="NCBI Taxonomy" id="248903"/>
    <lineage>
        <taxon>Bacteria</taxon>
        <taxon>Bacillati</taxon>
        <taxon>Bacillota</taxon>
        <taxon>Bacilli</taxon>
        <taxon>Bacillales</taxon>
        <taxon>Paenibacillaceae</taxon>
        <taxon>Paenibacillus</taxon>
    </lineage>
</organism>
<dbReference type="Pfam" id="PF05534">
    <property type="entry name" value="HicB"/>
    <property type="match status" value="1"/>
</dbReference>
<evidence type="ECO:0000313" key="1">
    <source>
        <dbReference type="EMBL" id="NUU74042.1"/>
    </source>
</evidence>
<dbReference type="Gene3D" id="3.30.160.250">
    <property type="match status" value="1"/>
</dbReference>
<dbReference type="AlphaFoldDB" id="A0A7Y6BSA2"/>
<accession>A0A7Y6BSA2</accession>
<dbReference type="InterPro" id="IPR008651">
    <property type="entry name" value="Uncharacterised_HicB"/>
</dbReference>
<dbReference type="InterPro" id="IPR035069">
    <property type="entry name" value="TTHA1013/TTHA0281-like"/>
</dbReference>
<name>A0A7Y6BSA2_9BACL</name>
<dbReference type="Proteomes" id="UP000526125">
    <property type="component" value="Unassembled WGS sequence"/>
</dbReference>
<dbReference type="EMBL" id="JABMCB010000121">
    <property type="protein sequence ID" value="NUU74042.1"/>
    <property type="molecule type" value="Genomic_DNA"/>
</dbReference>
<comment type="caution">
    <text evidence="1">The sequence shown here is derived from an EMBL/GenBank/DDBJ whole genome shotgun (WGS) entry which is preliminary data.</text>
</comment>
<dbReference type="SUPFAM" id="SSF143100">
    <property type="entry name" value="TTHA1013/TTHA0281-like"/>
    <property type="match status" value="1"/>
</dbReference>
<sequence>MLIKDINYYMDLPYSIEVKRIKENGEIYYFAKVLELPGCHTDAPTAAEVLEEIEEVKRMYLEIKLEKGSEIPEPLSEEDLPSGKALVRMPRTLHAQLIKDADLEKVSLNQYIVYKLSK</sequence>
<keyword evidence="2" id="KW-1185">Reference proteome</keyword>
<evidence type="ECO:0000313" key="2">
    <source>
        <dbReference type="Proteomes" id="UP000526125"/>
    </source>
</evidence>
<gene>
    <name evidence="1" type="ORF">HP552_01935</name>
</gene>